<dbReference type="InParanoid" id="A0A0F7IGW0"/>
<sequence length="86" mass="9390">MKRVISALLVIVMVSVLFWATGVLVGDKIAPEHSASVGWLFLAVGLVVSVKVLSGQGWNIEVTSGSGEREEYFEDDDDFDWDDDGD</sequence>
<evidence type="ECO:0000256" key="2">
    <source>
        <dbReference type="SAM" id="Phobius"/>
    </source>
</evidence>
<dbReference type="GeneID" id="24803329"/>
<keyword evidence="2" id="KW-0812">Transmembrane</keyword>
<evidence type="ECO:0000313" key="4">
    <source>
        <dbReference type="Proteomes" id="UP000034723"/>
    </source>
</evidence>
<evidence type="ECO:0000256" key="1">
    <source>
        <dbReference type="SAM" id="MobiDB-lite"/>
    </source>
</evidence>
<reference evidence="3 4" key="1">
    <citation type="submission" date="2015-04" db="EMBL/GenBank/DDBJ databases">
        <title>The complete genome sequence of the hyperthermophilic, obligate iron-reducing archaeon Geoglobus ahangari strain 234T.</title>
        <authorList>
            <person name="Manzella M.P."/>
            <person name="Holmes D.E."/>
            <person name="Rocheleau J.M."/>
            <person name="Chung A."/>
            <person name="Reguera G."/>
            <person name="Kashefi K."/>
        </authorList>
    </citation>
    <scope>NUCLEOTIDE SEQUENCE [LARGE SCALE GENOMIC DNA]</scope>
    <source>
        <strain evidence="3 4">234</strain>
    </source>
</reference>
<evidence type="ECO:0000313" key="3">
    <source>
        <dbReference type="EMBL" id="AKG91918.1"/>
    </source>
</evidence>
<organism evidence="3 4">
    <name type="scientific">Geoglobus ahangari</name>
    <dbReference type="NCBI Taxonomy" id="113653"/>
    <lineage>
        <taxon>Archaea</taxon>
        <taxon>Methanobacteriati</taxon>
        <taxon>Methanobacteriota</taxon>
        <taxon>Archaeoglobi</taxon>
        <taxon>Archaeoglobales</taxon>
        <taxon>Archaeoglobaceae</taxon>
        <taxon>Geoglobus</taxon>
    </lineage>
</organism>
<dbReference type="RefSeq" id="WP_156967380.1">
    <property type="nucleotide sequence ID" value="NZ_CP011267.1"/>
</dbReference>
<dbReference type="Proteomes" id="UP000034723">
    <property type="component" value="Chromosome"/>
</dbReference>
<proteinExistence type="predicted"/>
<gene>
    <name evidence="3" type="ORF">GAH_00747</name>
</gene>
<protein>
    <submittedName>
        <fullName evidence="3">Uncharacterized protein</fullName>
    </submittedName>
</protein>
<dbReference type="EMBL" id="CP011267">
    <property type="protein sequence ID" value="AKG91918.1"/>
    <property type="molecule type" value="Genomic_DNA"/>
</dbReference>
<dbReference type="STRING" id="113653.GAH_00747"/>
<keyword evidence="2" id="KW-1133">Transmembrane helix</keyword>
<feature type="transmembrane region" description="Helical" evidence="2">
    <location>
        <begin position="37"/>
        <end position="54"/>
    </location>
</feature>
<dbReference type="AlphaFoldDB" id="A0A0F7IGW0"/>
<feature type="compositionally biased region" description="Acidic residues" evidence="1">
    <location>
        <begin position="71"/>
        <end position="86"/>
    </location>
</feature>
<name>A0A0F7IGW0_9EURY</name>
<accession>A0A0F7IGW0</accession>
<feature type="transmembrane region" description="Helical" evidence="2">
    <location>
        <begin position="7"/>
        <end position="25"/>
    </location>
</feature>
<keyword evidence="4" id="KW-1185">Reference proteome</keyword>
<dbReference type="KEGG" id="gah:GAH_00747"/>
<dbReference type="HOGENOM" id="CLU_2490309_0_0_2"/>
<keyword evidence="2" id="KW-0472">Membrane</keyword>
<feature type="region of interest" description="Disordered" evidence="1">
    <location>
        <begin position="67"/>
        <end position="86"/>
    </location>
</feature>